<keyword evidence="2" id="KW-1185">Reference proteome</keyword>
<dbReference type="EMBL" id="BX571876">
    <property type="protein sequence ID" value="CAE14740.1"/>
    <property type="molecule type" value="Genomic_DNA"/>
</dbReference>
<protein>
    <submittedName>
        <fullName evidence="1">Uncharacterized protein</fullName>
    </submittedName>
</protein>
<reference evidence="2" key="1">
    <citation type="journal article" date="2000" name="J. Bacteriol.">
        <title>The LE1 bacteriophage replicates as a plasmid within Leptospira biflexa: construction of an L. biflexa-Escherichia coli shuttle vector.</title>
        <authorList>
            <person name="Saint Girons I."/>
            <person name="Bourhy P."/>
            <person name="Ottone C."/>
            <person name="Picardeau M."/>
            <person name="Yelton D."/>
            <person name="Hendrix R.W."/>
            <person name="Glaser P."/>
            <person name="Charon N."/>
        </authorList>
    </citation>
    <scope>NUCLEOTIDE SEQUENCE [LARGE SCALE GENOMIC DNA]</scope>
</reference>
<dbReference type="Proteomes" id="UP000509470">
    <property type="component" value="Segment"/>
</dbReference>
<gene>
    <name evidence="1" type="ORF">LE1-0050</name>
</gene>
<evidence type="ECO:0000313" key="1">
    <source>
        <dbReference type="EMBL" id="CAE14740.1"/>
    </source>
</evidence>
<evidence type="ECO:0000313" key="2">
    <source>
        <dbReference type="Proteomes" id="UP000509470"/>
    </source>
</evidence>
<accession>Q6NDZ3</accession>
<sequence>MNSVEALAEGFRILRLHENLPQEVKDLMETLIRTNFKLEKEIIELKKGKNNG</sequence>
<proteinExistence type="predicted"/>
<organism evidence="1 2">
    <name type="scientific">Leptospira phage LE1</name>
    <dbReference type="NCBI Taxonomy" id="137511"/>
    <lineage>
        <taxon>Viruses</taxon>
        <taxon>Duplodnaviria</taxon>
        <taxon>Heunggongvirae</taxon>
        <taxon>Uroviricota</taxon>
        <taxon>Caudoviricetes</taxon>
        <taxon>Saintgironsvirus</taxon>
        <taxon>Saintgironsvirus LE1</taxon>
    </lineage>
</organism>
<name>Q6NDZ3_9CAUD</name>